<proteinExistence type="evidence at transcript level"/>
<evidence type="ECO:0000313" key="2">
    <source>
        <dbReference type="EMBL" id="AAY66498.1"/>
    </source>
</evidence>
<reference evidence="2" key="2">
    <citation type="journal article" date="2006" name="Insect Biochem. Mol. Biol.">
        <title>An annotated catalog of salivary gland transcripts from Ixodes scapularis ticks.</title>
        <authorList>
            <person name="Ribeiro J.M."/>
            <person name="Alarcon-Chaidez F."/>
            <person name="Francischetti I.M."/>
            <person name="Mans B.J."/>
            <person name="Mather T.N."/>
            <person name="Valenzuela J.G."/>
            <person name="Wikel S.K."/>
        </authorList>
    </citation>
    <scope>NUCLEOTIDE SEQUENCE</scope>
    <source>
        <strain evidence="2">IS-18-24-clu123</strain>
        <tissue evidence="2">Salivary glands</tissue>
    </source>
</reference>
<name>Q4PNB2_IXOSC</name>
<dbReference type="EMBL" id="DQ065861">
    <property type="protein sequence ID" value="AAY66498.1"/>
    <property type="molecule type" value="mRNA"/>
</dbReference>
<dbReference type="AlphaFoldDB" id="Q4PNB2"/>
<feature type="signal peptide" evidence="1">
    <location>
        <begin position="1"/>
        <end position="24"/>
    </location>
</feature>
<keyword evidence="1" id="KW-0732">Signal</keyword>
<organism evidence="2">
    <name type="scientific">Ixodes scapularis</name>
    <name type="common">Black-legged tick</name>
    <name type="synonym">Deer tick</name>
    <dbReference type="NCBI Taxonomy" id="6945"/>
    <lineage>
        <taxon>Eukaryota</taxon>
        <taxon>Metazoa</taxon>
        <taxon>Ecdysozoa</taxon>
        <taxon>Arthropoda</taxon>
        <taxon>Chelicerata</taxon>
        <taxon>Arachnida</taxon>
        <taxon>Acari</taxon>
        <taxon>Parasitiformes</taxon>
        <taxon>Ixodida</taxon>
        <taxon>Ixodoidea</taxon>
        <taxon>Ixodidae</taxon>
        <taxon>Ixodinae</taxon>
        <taxon>Ixodes</taxon>
    </lineage>
</organism>
<evidence type="ECO:0000256" key="1">
    <source>
        <dbReference type="SAM" id="SignalP"/>
    </source>
</evidence>
<protein>
    <submittedName>
        <fullName evidence="2">Putative secreted salivary WC peptide</fullName>
    </submittedName>
</protein>
<sequence>MYRNISIMLLVLFAVVLILPTFQGEGFSSGVRHHCNHDIDPAGEIYCKLHGSQGVTGYSLTRCLVGCSNRSQTLRMPRNVCPDGSLTCNEKTRETLTQWRDDMQKRKQLIVDDWCRG</sequence>
<dbReference type="VEuPathDB" id="VectorBase:ISCP_007226"/>
<accession>Q4PNB2</accession>
<reference evidence="2" key="1">
    <citation type="submission" date="2005-05" db="EMBL/GenBank/DDBJ databases">
        <authorList>
            <person name="Tseng H.-P."/>
            <person name="Hseu T.-H."/>
            <person name="Buhler D.R."/>
            <person name="Wang W.-D."/>
            <person name="Tsai H.-L."/>
            <person name="Hu C.-H."/>
        </authorList>
    </citation>
    <scope>NUCLEOTIDE SEQUENCE</scope>
    <source>
        <strain evidence="2">IS-18-24-clu123</strain>
        <tissue evidence="2">Salivary glands</tissue>
    </source>
</reference>
<feature type="chain" id="PRO_5004241072" evidence="1">
    <location>
        <begin position="25"/>
        <end position="117"/>
    </location>
</feature>